<proteinExistence type="inferred from homology"/>
<keyword evidence="2" id="KW-0678">Repressor</keyword>
<dbReference type="Pfam" id="PF02410">
    <property type="entry name" value="RsfS"/>
    <property type="match status" value="1"/>
</dbReference>
<dbReference type="Gene3D" id="3.30.460.10">
    <property type="entry name" value="Beta Polymerase, domain 2"/>
    <property type="match status" value="1"/>
</dbReference>
<dbReference type="GO" id="GO:0090071">
    <property type="term" value="P:negative regulation of ribosome biogenesis"/>
    <property type="evidence" value="ECO:0007669"/>
    <property type="project" value="UniProtKB-UniRule"/>
</dbReference>
<sequence>MELKEIVKKIYNIIEEKKGEDIKVIDIAKVSTIADYFIIASANNINQVQAISDEIDFILGKEGIMPKAIEGNKNASWMLLDYNDIVVHIFLREDRAFYDLDRIWRDGKEIEM</sequence>
<dbReference type="InterPro" id="IPR043519">
    <property type="entry name" value="NT_sf"/>
</dbReference>
<dbReference type="GO" id="GO:0043023">
    <property type="term" value="F:ribosomal large subunit binding"/>
    <property type="evidence" value="ECO:0007669"/>
    <property type="project" value="TreeGrafter"/>
</dbReference>
<keyword evidence="2" id="KW-0963">Cytoplasm</keyword>
<evidence type="ECO:0000256" key="1">
    <source>
        <dbReference type="ARBA" id="ARBA00010574"/>
    </source>
</evidence>
<keyword evidence="2" id="KW-0810">Translation regulation</keyword>
<gene>
    <name evidence="2 3" type="primary">rsfS</name>
    <name evidence="3" type="ORF">D4A81_07065</name>
</gene>
<dbReference type="AlphaFoldDB" id="A0A385PZU1"/>
<organism evidence="3 4">
    <name type="scientific">Lachnoanaerobaculum umeaense</name>
    <dbReference type="NCBI Taxonomy" id="617123"/>
    <lineage>
        <taxon>Bacteria</taxon>
        <taxon>Bacillati</taxon>
        <taxon>Bacillota</taxon>
        <taxon>Clostridia</taxon>
        <taxon>Lachnospirales</taxon>
        <taxon>Lachnospiraceae</taxon>
        <taxon>Lachnoanaerobaculum</taxon>
    </lineage>
</organism>
<dbReference type="EMBL" id="CP032364">
    <property type="protein sequence ID" value="AYA99711.1"/>
    <property type="molecule type" value="Genomic_DNA"/>
</dbReference>
<dbReference type="InterPro" id="IPR004394">
    <property type="entry name" value="Iojap/RsfS/C7orf30"/>
</dbReference>
<dbReference type="PANTHER" id="PTHR21043">
    <property type="entry name" value="IOJAP SUPERFAMILY ORTHOLOG"/>
    <property type="match status" value="1"/>
</dbReference>
<reference evidence="3 4" key="1">
    <citation type="submission" date="2018-09" db="EMBL/GenBank/DDBJ databases">
        <title>Genome sequencing of Lachnoanaerobaculum umeaense DSM 23576.</title>
        <authorList>
            <person name="Kook J.-K."/>
            <person name="Park S.-N."/>
            <person name="Lim Y.K."/>
        </authorList>
    </citation>
    <scope>NUCLEOTIDE SEQUENCE [LARGE SCALE GENOMIC DNA]</scope>
    <source>
        <strain evidence="4">DSM 23576 \ CCUG 58757</strain>
    </source>
</reference>
<dbReference type="Proteomes" id="UP000265562">
    <property type="component" value="Chromosome"/>
</dbReference>
<comment type="similarity">
    <text evidence="1 2">Belongs to the Iojap/RsfS family.</text>
</comment>
<dbReference type="RefSeq" id="WP_111524482.1">
    <property type="nucleotide sequence ID" value="NZ_CP032364.1"/>
</dbReference>
<accession>A0A385PZU1</accession>
<evidence type="ECO:0000256" key="2">
    <source>
        <dbReference type="HAMAP-Rule" id="MF_01477"/>
    </source>
</evidence>
<dbReference type="HAMAP" id="MF_01477">
    <property type="entry name" value="Iojap_RsfS"/>
    <property type="match status" value="1"/>
</dbReference>
<protein>
    <recommendedName>
        <fullName evidence="2">Ribosomal silencing factor RsfS</fullName>
    </recommendedName>
</protein>
<evidence type="ECO:0000313" key="4">
    <source>
        <dbReference type="Proteomes" id="UP000265562"/>
    </source>
</evidence>
<evidence type="ECO:0000313" key="3">
    <source>
        <dbReference type="EMBL" id="AYA99711.1"/>
    </source>
</evidence>
<dbReference type="SUPFAM" id="SSF81301">
    <property type="entry name" value="Nucleotidyltransferase"/>
    <property type="match status" value="1"/>
</dbReference>
<name>A0A385PZU1_9FIRM</name>
<dbReference type="GO" id="GO:0042256">
    <property type="term" value="P:cytosolic ribosome assembly"/>
    <property type="evidence" value="ECO:0007669"/>
    <property type="project" value="UniProtKB-UniRule"/>
</dbReference>
<dbReference type="KEGG" id="lua:D4A81_07065"/>
<comment type="subcellular location">
    <subcellularLocation>
        <location evidence="2">Cytoplasm</location>
    </subcellularLocation>
</comment>
<comment type="subunit">
    <text evidence="2">Interacts with ribosomal protein uL14 (rplN).</text>
</comment>
<dbReference type="NCBIfam" id="TIGR00090">
    <property type="entry name" value="rsfS_iojap_ybeB"/>
    <property type="match status" value="1"/>
</dbReference>
<dbReference type="GO" id="GO:0005737">
    <property type="term" value="C:cytoplasm"/>
    <property type="evidence" value="ECO:0007669"/>
    <property type="project" value="UniProtKB-SubCell"/>
</dbReference>
<comment type="function">
    <text evidence="2">Functions as a ribosomal silencing factor. Interacts with ribosomal protein uL14 (rplN), blocking formation of intersubunit bridge B8. Prevents association of the 30S and 50S ribosomal subunits and the formation of functional ribosomes, thus repressing translation.</text>
</comment>
<dbReference type="GO" id="GO:0017148">
    <property type="term" value="P:negative regulation of translation"/>
    <property type="evidence" value="ECO:0007669"/>
    <property type="project" value="UniProtKB-UniRule"/>
</dbReference>
<dbReference type="PANTHER" id="PTHR21043:SF0">
    <property type="entry name" value="MITOCHONDRIAL ASSEMBLY OF RIBOSOMAL LARGE SUBUNIT PROTEIN 1"/>
    <property type="match status" value="1"/>
</dbReference>
<keyword evidence="4" id="KW-1185">Reference proteome</keyword>
<dbReference type="OrthoDB" id="9793681at2"/>